<name>A0A1H2PIZ4_9BURK</name>
<keyword evidence="7" id="KW-1185">Reference proteome</keyword>
<dbReference type="EMBL" id="FNLO01000001">
    <property type="protein sequence ID" value="SDV46246.1"/>
    <property type="molecule type" value="Genomic_DNA"/>
</dbReference>
<feature type="domain" description="GFO/IDH/MocA-like oxidoreductase" evidence="5">
    <location>
        <begin position="232"/>
        <end position="352"/>
    </location>
</feature>
<dbReference type="InterPro" id="IPR000683">
    <property type="entry name" value="Gfo/Idh/MocA-like_OxRdtase_N"/>
</dbReference>
<dbReference type="Pfam" id="PF01408">
    <property type="entry name" value="GFO_IDH_MocA"/>
    <property type="match status" value="1"/>
</dbReference>
<dbReference type="OrthoDB" id="9801953at2"/>
<evidence type="ECO:0000259" key="4">
    <source>
        <dbReference type="Pfam" id="PF01408"/>
    </source>
</evidence>
<dbReference type="SUPFAM" id="SSF55347">
    <property type="entry name" value="Glyceraldehyde-3-phosphate dehydrogenase-like, C-terminal domain"/>
    <property type="match status" value="1"/>
</dbReference>
<dbReference type="PANTHER" id="PTHR22604:SF105">
    <property type="entry name" value="TRANS-1,2-DIHYDROBENZENE-1,2-DIOL DEHYDROGENASE"/>
    <property type="match status" value="1"/>
</dbReference>
<keyword evidence="2" id="KW-0560">Oxidoreductase</keyword>
<dbReference type="Proteomes" id="UP000243719">
    <property type="component" value="Unassembled WGS sequence"/>
</dbReference>
<dbReference type="GO" id="GO:0000166">
    <property type="term" value="F:nucleotide binding"/>
    <property type="evidence" value="ECO:0007669"/>
    <property type="project" value="InterPro"/>
</dbReference>
<dbReference type="GO" id="GO:0016491">
    <property type="term" value="F:oxidoreductase activity"/>
    <property type="evidence" value="ECO:0007669"/>
    <property type="project" value="UniProtKB-KW"/>
</dbReference>
<protein>
    <submittedName>
        <fullName evidence="6">Predicted dehydrogenase</fullName>
    </submittedName>
</protein>
<feature type="region of interest" description="Disordered" evidence="3">
    <location>
        <begin position="426"/>
        <end position="451"/>
    </location>
</feature>
<dbReference type="PRINTS" id="PR01775">
    <property type="entry name" value="GLFROXRDTASE"/>
</dbReference>
<dbReference type="PANTHER" id="PTHR22604">
    <property type="entry name" value="OXIDOREDUCTASES"/>
    <property type="match status" value="1"/>
</dbReference>
<evidence type="ECO:0000256" key="3">
    <source>
        <dbReference type="SAM" id="MobiDB-lite"/>
    </source>
</evidence>
<dbReference type="InterPro" id="IPR006311">
    <property type="entry name" value="TAT_signal"/>
</dbReference>
<evidence type="ECO:0000313" key="6">
    <source>
        <dbReference type="EMBL" id="SDV46246.1"/>
    </source>
</evidence>
<dbReference type="AlphaFoldDB" id="A0A1H2PIZ4"/>
<dbReference type="InterPro" id="IPR050984">
    <property type="entry name" value="Gfo/Idh/MocA_domain"/>
</dbReference>
<dbReference type="Gene3D" id="3.40.50.720">
    <property type="entry name" value="NAD(P)-binding Rossmann-like Domain"/>
    <property type="match status" value="1"/>
</dbReference>
<evidence type="ECO:0000256" key="1">
    <source>
        <dbReference type="ARBA" id="ARBA00010928"/>
    </source>
</evidence>
<dbReference type="Gene3D" id="3.30.360.10">
    <property type="entry name" value="Dihydrodipicolinate Reductase, domain 2"/>
    <property type="match status" value="1"/>
</dbReference>
<evidence type="ECO:0000259" key="5">
    <source>
        <dbReference type="Pfam" id="PF22725"/>
    </source>
</evidence>
<sequence length="451" mass="48852">MQTDWNSAEDTATRRSGGTDTSRATARHGDAQPAPGGARRNFLRAAGAGLAASIASGSALAAGTAETERNRVGFTPIDDPKTEAPKSMPDPNAAPDDRIGYAVVGLGRLAVGEILPALAECKFSKIAALVSGDRDKALKLARQYGVKTESVYDYASYDRLASNPDVKVIYIVLPNSMHADFTVRGARAGKHILCEKPMATSVADCERMIAACRSANVKLMIAYRSQYEPMDRAIAKMVRDGALGPLREFVAGNSQNTVDPQHWRHKKALAGGGALPDIGLYCLNAARFMSGAEPEEVFATTSRVPNDPRYAEVEAGVHFILRFPGGFTATCVSNYASHDSRFLRLQGPNGWVELNPAFAYNGLKLRHSRLQDKHNTVTDIEFPPANQFALEIDHMSLCVMQDRTPHTPGEEGLQDQRIMEAIYRSAETGRAVRLSPPPGPTRGPEPDEQTF</sequence>
<dbReference type="SUPFAM" id="SSF51735">
    <property type="entry name" value="NAD(P)-binding Rossmann-fold domains"/>
    <property type="match status" value="1"/>
</dbReference>
<accession>A0A1H2PIZ4</accession>
<proteinExistence type="inferred from homology"/>
<feature type="compositionally biased region" description="Polar residues" evidence="3">
    <location>
        <begin position="1"/>
        <end position="24"/>
    </location>
</feature>
<dbReference type="Pfam" id="PF22725">
    <property type="entry name" value="GFO_IDH_MocA_C3"/>
    <property type="match status" value="1"/>
</dbReference>
<reference evidence="7" key="1">
    <citation type="submission" date="2016-09" db="EMBL/GenBank/DDBJ databases">
        <authorList>
            <person name="Varghese N."/>
            <person name="Submissions S."/>
        </authorList>
    </citation>
    <scope>NUCLEOTIDE SEQUENCE [LARGE SCALE GENOMIC DNA]</scope>
    <source>
        <strain evidence="7">JS23</strain>
    </source>
</reference>
<comment type="similarity">
    <text evidence="1">Belongs to the Gfo/Idh/MocA family.</text>
</comment>
<gene>
    <name evidence="6" type="ORF">SAMN05216551_101198</name>
</gene>
<evidence type="ECO:0000256" key="2">
    <source>
        <dbReference type="ARBA" id="ARBA00023002"/>
    </source>
</evidence>
<dbReference type="RefSeq" id="WP_091904458.1">
    <property type="nucleotide sequence ID" value="NZ_FNLO01000001.1"/>
</dbReference>
<dbReference type="InterPro" id="IPR008354">
    <property type="entry name" value="Glc-Fru_OxRdtase_bac"/>
</dbReference>
<feature type="domain" description="Gfo/Idh/MocA-like oxidoreductase N-terminal" evidence="4">
    <location>
        <begin position="100"/>
        <end position="223"/>
    </location>
</feature>
<dbReference type="InterPro" id="IPR055170">
    <property type="entry name" value="GFO_IDH_MocA-like_dom"/>
</dbReference>
<dbReference type="InterPro" id="IPR036291">
    <property type="entry name" value="NAD(P)-bd_dom_sf"/>
</dbReference>
<feature type="region of interest" description="Disordered" evidence="3">
    <location>
        <begin position="60"/>
        <end position="94"/>
    </location>
</feature>
<feature type="region of interest" description="Disordered" evidence="3">
    <location>
        <begin position="1"/>
        <end position="42"/>
    </location>
</feature>
<evidence type="ECO:0000313" key="7">
    <source>
        <dbReference type="Proteomes" id="UP000243719"/>
    </source>
</evidence>
<dbReference type="STRING" id="1770053.SAMN05216551_101198"/>
<dbReference type="PROSITE" id="PS51318">
    <property type="entry name" value="TAT"/>
    <property type="match status" value="1"/>
</dbReference>
<organism evidence="6 7">
    <name type="scientific">Chitinasiproducens palmae</name>
    <dbReference type="NCBI Taxonomy" id="1770053"/>
    <lineage>
        <taxon>Bacteria</taxon>
        <taxon>Pseudomonadati</taxon>
        <taxon>Pseudomonadota</taxon>
        <taxon>Betaproteobacteria</taxon>
        <taxon>Burkholderiales</taxon>
        <taxon>Burkholderiaceae</taxon>
        <taxon>Chitinasiproducens</taxon>
    </lineage>
</organism>